<evidence type="ECO:0000259" key="7">
    <source>
        <dbReference type="Pfam" id="PF00590"/>
    </source>
</evidence>
<dbReference type="Proteomes" id="UP000034911">
    <property type="component" value="Unassembled WGS sequence"/>
</dbReference>
<evidence type="ECO:0000256" key="3">
    <source>
        <dbReference type="ARBA" id="ARBA00022679"/>
    </source>
</evidence>
<dbReference type="EMBL" id="LCLH01000002">
    <property type="protein sequence ID" value="KKU14264.1"/>
    <property type="molecule type" value="Genomic_DNA"/>
</dbReference>
<comment type="caution">
    <text evidence="8">The sequence shown here is derived from an EMBL/GenBank/DDBJ whole genome shotgun (WGS) entry which is preliminary data.</text>
</comment>
<accession>A0A0G1N195</accession>
<dbReference type="GO" id="GO:0004851">
    <property type="term" value="F:uroporphyrin-III C-methyltransferase activity"/>
    <property type="evidence" value="ECO:0007669"/>
    <property type="project" value="UniProtKB-EC"/>
</dbReference>
<keyword evidence="3 6" id="KW-0808">Transferase</keyword>
<dbReference type="InterPro" id="IPR014776">
    <property type="entry name" value="4pyrrole_Mease_sub2"/>
</dbReference>
<dbReference type="GO" id="GO:0019354">
    <property type="term" value="P:siroheme biosynthetic process"/>
    <property type="evidence" value="ECO:0007669"/>
    <property type="project" value="InterPro"/>
</dbReference>
<feature type="domain" description="Tetrapyrrole methylase" evidence="7">
    <location>
        <begin position="7"/>
        <end position="163"/>
    </location>
</feature>
<evidence type="ECO:0000313" key="9">
    <source>
        <dbReference type="Proteomes" id="UP000034911"/>
    </source>
</evidence>
<dbReference type="FunFam" id="3.30.950.10:FF:000001">
    <property type="entry name" value="Siroheme synthase"/>
    <property type="match status" value="1"/>
</dbReference>
<reference evidence="8 9" key="1">
    <citation type="journal article" date="2015" name="Nature">
        <title>rRNA introns, odd ribosomes, and small enigmatic genomes across a large radiation of phyla.</title>
        <authorList>
            <person name="Brown C.T."/>
            <person name="Hug L.A."/>
            <person name="Thomas B.C."/>
            <person name="Sharon I."/>
            <person name="Castelle C.J."/>
            <person name="Singh A."/>
            <person name="Wilkins M.J."/>
            <person name="Williams K.H."/>
            <person name="Banfield J.F."/>
        </authorList>
    </citation>
    <scope>NUCLEOTIDE SEQUENCE [LARGE SCALE GENOMIC DNA]</scope>
</reference>
<dbReference type="InterPro" id="IPR000878">
    <property type="entry name" value="4pyrrol_Mease"/>
</dbReference>
<dbReference type="NCBIfam" id="TIGR01469">
    <property type="entry name" value="cobA_cysG_Cterm"/>
    <property type="match status" value="1"/>
</dbReference>
<name>A0A0G1N195_9BACT</name>
<dbReference type="SUPFAM" id="SSF53790">
    <property type="entry name" value="Tetrapyrrole methylase"/>
    <property type="match status" value="1"/>
</dbReference>
<gene>
    <name evidence="8" type="ORF">UX20_C0002G0001</name>
</gene>
<protein>
    <recommendedName>
        <fullName evidence="1">uroporphyrinogen-III C-methyltransferase</fullName>
        <ecNumber evidence="1">2.1.1.107</ecNumber>
    </recommendedName>
</protein>
<evidence type="ECO:0000256" key="5">
    <source>
        <dbReference type="ARBA" id="ARBA00023244"/>
    </source>
</evidence>
<dbReference type="GO" id="GO:0032259">
    <property type="term" value="P:methylation"/>
    <property type="evidence" value="ECO:0007669"/>
    <property type="project" value="UniProtKB-KW"/>
</dbReference>
<dbReference type="AlphaFoldDB" id="A0A0G1N195"/>
<dbReference type="InterPro" id="IPR006366">
    <property type="entry name" value="CobA/CysG_C"/>
</dbReference>
<dbReference type="InterPro" id="IPR003043">
    <property type="entry name" value="Uropor_MeTrfase_CS"/>
</dbReference>
<evidence type="ECO:0000313" key="8">
    <source>
        <dbReference type="EMBL" id="KKU14264.1"/>
    </source>
</evidence>
<sequence length="189" mass="20512">MRGKKYSDKFLIHQEKINDLVVKKANEGKKVVRLKNGDPSIFSRLSQELRALVKNRIEFEIVPGITAANAAACLSGIPLTDRRLASSCIFVTGHEDPAKGKSSIDWNKVAGSGTVVLYMAVENLPQIVKKLVIAGKSGKTPVAIIQQASLTAQKVVIGTLRDIEKRVKEKGIKPPAVIIVGETAGFEKR</sequence>
<keyword evidence="5" id="KW-0627">Porphyrin biosynthesis</keyword>
<evidence type="ECO:0000256" key="1">
    <source>
        <dbReference type="ARBA" id="ARBA00012162"/>
    </source>
</evidence>
<keyword evidence="4" id="KW-0949">S-adenosyl-L-methionine</keyword>
<dbReference type="Gene3D" id="3.30.950.10">
    <property type="entry name" value="Methyltransferase, Cobalt-precorrin-4 Transmethylase, Domain 2"/>
    <property type="match status" value="1"/>
</dbReference>
<dbReference type="PROSITE" id="PS00840">
    <property type="entry name" value="SUMT_2"/>
    <property type="match status" value="1"/>
</dbReference>
<proteinExistence type="inferred from homology"/>
<comment type="similarity">
    <text evidence="6">Belongs to the precorrin methyltransferase family.</text>
</comment>
<keyword evidence="2 6" id="KW-0489">Methyltransferase</keyword>
<feature type="non-terminal residue" evidence="8">
    <location>
        <position position="189"/>
    </location>
</feature>
<dbReference type="Gene3D" id="3.40.1010.10">
    <property type="entry name" value="Cobalt-precorrin-4 Transmethylase, Domain 1"/>
    <property type="match status" value="1"/>
</dbReference>
<dbReference type="Pfam" id="PF00590">
    <property type="entry name" value="TP_methylase"/>
    <property type="match status" value="1"/>
</dbReference>
<dbReference type="PANTHER" id="PTHR45790">
    <property type="entry name" value="SIROHEME SYNTHASE-RELATED"/>
    <property type="match status" value="1"/>
</dbReference>
<dbReference type="PANTHER" id="PTHR45790:SF3">
    <property type="entry name" value="S-ADENOSYL-L-METHIONINE-DEPENDENT UROPORPHYRINOGEN III METHYLTRANSFERASE, CHLOROPLASTIC"/>
    <property type="match status" value="1"/>
</dbReference>
<dbReference type="InterPro" id="IPR014777">
    <property type="entry name" value="4pyrrole_Mease_sub1"/>
</dbReference>
<evidence type="ECO:0000256" key="4">
    <source>
        <dbReference type="ARBA" id="ARBA00022691"/>
    </source>
</evidence>
<evidence type="ECO:0000256" key="6">
    <source>
        <dbReference type="RuleBase" id="RU003960"/>
    </source>
</evidence>
<dbReference type="EC" id="2.1.1.107" evidence="1"/>
<dbReference type="InterPro" id="IPR035996">
    <property type="entry name" value="4pyrrol_Methylase_sf"/>
</dbReference>
<dbReference type="STRING" id="1619050.UX20_C0002G0001"/>
<dbReference type="CDD" id="cd11642">
    <property type="entry name" value="SUMT"/>
    <property type="match status" value="1"/>
</dbReference>
<organism evidence="8 9">
    <name type="scientific">Candidatus Magasanikbacteria bacterium GW2011_GWC2_45_8</name>
    <dbReference type="NCBI Taxonomy" id="1619050"/>
    <lineage>
        <taxon>Bacteria</taxon>
        <taxon>Candidatus Magasanikiibacteriota</taxon>
    </lineage>
</organism>
<evidence type="ECO:0000256" key="2">
    <source>
        <dbReference type="ARBA" id="ARBA00022603"/>
    </source>
</evidence>
<dbReference type="InterPro" id="IPR050161">
    <property type="entry name" value="Siro_Cobalamin_biosynth"/>
</dbReference>